<sequence length="333" mass="36222">MEKSKVIQFVFIALIGVICIIILSLVVAILVKVYQKDDTSENSTTTTTTTTLSLTSMSSSGSSMGNFTSGILPTTSNPIITSAVTSSITISPTTTMEIPASPKCPNPQKSNLPLASLPGAYDTLSWGTFRAPLYFGLRMRHSDSPLFGLMWFRQTTTAHNLVLKHYCEDDGVRCMWSDADGETFGSQPIVDVKDNKTTLFSTDWIRVNRSWEAQISVETNETVAFIFYFAYQDTVSNLSASYSVNTLSSINGNFVPLGNFQLSFSSTGKIVNDASLIINIEPMLDAGIVNELILSSFLPCKDASSNICIDNGGRPPDQTPNFAAIQFTVNGNF</sequence>
<evidence type="ECO:0000313" key="3">
    <source>
        <dbReference type="Proteomes" id="UP000887577"/>
    </source>
</evidence>
<dbReference type="EC" id="3.2.1.106" evidence="1"/>
<dbReference type="InterPro" id="IPR031631">
    <property type="entry name" value="Glyco_hydro_63N"/>
</dbReference>
<keyword evidence="1" id="KW-0378">Hydrolase</keyword>
<organism evidence="3 4">
    <name type="scientific">Panagrolaimus superbus</name>
    <dbReference type="NCBI Taxonomy" id="310955"/>
    <lineage>
        <taxon>Eukaryota</taxon>
        <taxon>Metazoa</taxon>
        <taxon>Ecdysozoa</taxon>
        <taxon>Nematoda</taxon>
        <taxon>Chromadorea</taxon>
        <taxon>Rhabditida</taxon>
        <taxon>Tylenchina</taxon>
        <taxon>Panagrolaimomorpha</taxon>
        <taxon>Panagrolaimoidea</taxon>
        <taxon>Panagrolaimidae</taxon>
        <taxon>Panagrolaimus</taxon>
    </lineage>
</organism>
<dbReference type="InterPro" id="IPR038518">
    <property type="entry name" value="Glyco_hydro_63N_sf"/>
</dbReference>
<evidence type="ECO:0000256" key="1">
    <source>
        <dbReference type="RuleBase" id="RU368089"/>
    </source>
</evidence>
<keyword evidence="1" id="KW-0256">Endoplasmic reticulum</keyword>
<keyword evidence="1" id="KW-0472">Membrane</keyword>
<reference evidence="4" key="1">
    <citation type="submission" date="2022-11" db="UniProtKB">
        <authorList>
            <consortium name="WormBaseParasite"/>
        </authorList>
    </citation>
    <scope>IDENTIFICATION</scope>
</reference>
<evidence type="ECO:0000259" key="2">
    <source>
        <dbReference type="Pfam" id="PF16923"/>
    </source>
</evidence>
<evidence type="ECO:0000313" key="4">
    <source>
        <dbReference type="WBParaSite" id="PSU_v2.g5704.t1"/>
    </source>
</evidence>
<comment type="function">
    <text evidence="1">Cleaves the distal alpha 1,2-linked glucose residue from the Glc(3)Man(9)GlcNAc(2) oligosaccharide precursor.</text>
</comment>
<dbReference type="GO" id="GO:0004573">
    <property type="term" value="F:Glc3Man9GlcNAc2 oligosaccharide glucosidase activity"/>
    <property type="evidence" value="ECO:0007669"/>
    <property type="project" value="UniProtKB-UniRule"/>
</dbReference>
<protein>
    <recommendedName>
        <fullName evidence="1">Mannosyl-oligosaccharide glucosidase</fullName>
        <ecNumber evidence="1">3.2.1.106</ecNumber>
    </recommendedName>
</protein>
<name>A0A914Z635_9BILA</name>
<dbReference type="Pfam" id="PF16923">
    <property type="entry name" value="Glyco_hydro_63N"/>
    <property type="match status" value="1"/>
</dbReference>
<dbReference type="GO" id="GO:0009311">
    <property type="term" value="P:oligosaccharide metabolic process"/>
    <property type="evidence" value="ECO:0007669"/>
    <property type="project" value="UniProtKB-UniRule"/>
</dbReference>
<comment type="similarity">
    <text evidence="1">Belongs to the glycosyl hydrolase 63 family.</text>
</comment>
<dbReference type="WBParaSite" id="PSU_v2.g5704.t1">
    <property type="protein sequence ID" value="PSU_v2.g5704.t1"/>
    <property type="gene ID" value="PSU_v2.g5704"/>
</dbReference>
<keyword evidence="1" id="KW-0812">Transmembrane</keyword>
<feature type="domain" description="Glycosyl hydrolase family 63 N-terminal" evidence="2">
    <location>
        <begin position="123"/>
        <end position="267"/>
    </location>
</feature>
<dbReference type="PANTHER" id="PTHR10412:SF16">
    <property type="entry name" value="GLYCOSYL HYDROLASE FAMILY 63 C-TERMINAL DOMAIN-CONTAINING PROTEIN"/>
    <property type="match status" value="1"/>
</dbReference>
<dbReference type="GO" id="GO:0006487">
    <property type="term" value="P:protein N-linked glycosylation"/>
    <property type="evidence" value="ECO:0007669"/>
    <property type="project" value="UniProtKB-UniRule"/>
</dbReference>
<comment type="catalytic activity">
    <reaction evidence="1">
        <text>N(4)-(alpha-D-Glc-(1-&gt;2)-alpha-D-Glc-(1-&gt;3)-alpha-D-Glc-(1-&gt;3)-alpha-D-Man-(1-&gt;2)-alpha-D-Man-(1-&gt;2)-alpha-D-Man-(1-&gt;3)-[alpha-D-Man-(1-&gt;2)-alpha-D-Man-(1-&gt;3)-[alpha-D-Man-(1-&gt;2)-alpha-D-Man-(1-&gt;6)]-alpha-D-Man-(1-&gt;6)]-beta-D-Man-(1-&gt;4)-beta-D-GlcNAc-(1-&gt;4)-beta-D-GlcNAc)-L-asparaginyl-[protein] + H2O = N(4)-(alpha-D-Glc-(1-&gt;3)-alpha-D-Glc-(1-&gt;3)-alpha-D-Man-(1-&gt;2)-alpha-D-Man-(1-&gt;2)-alpha-D-Man-(1-&gt;3)-[alpha-D-Man-(1-&gt;2)-alpha-D-Man-(1-&gt;3)-[alpha-D-Man-(1-&gt;2)-alpha-D-Man-(1-&gt;6)]-alpha-D-Man-(1-&gt;6)]-beta-D-Man-(1-&gt;4)-beta-D-GlcNAc-(1-&gt;4)-beta-D-GlcNAc)-L-asparaginyl-[protein] + beta-D-glucose</text>
        <dbReference type="Rhea" id="RHEA:55988"/>
        <dbReference type="Rhea" id="RHEA-COMP:12806"/>
        <dbReference type="Rhea" id="RHEA-COMP:14355"/>
        <dbReference type="ChEBI" id="CHEBI:15377"/>
        <dbReference type="ChEBI" id="CHEBI:15903"/>
        <dbReference type="ChEBI" id="CHEBI:59082"/>
        <dbReference type="ChEBI" id="CHEBI:132537"/>
        <dbReference type="EC" id="3.2.1.106"/>
    </reaction>
</comment>
<dbReference type="InterPro" id="IPR004888">
    <property type="entry name" value="Glycoside_hydrolase_63"/>
</dbReference>
<keyword evidence="1" id="KW-0326">Glycosidase</keyword>
<dbReference type="PANTHER" id="PTHR10412">
    <property type="entry name" value="MANNOSYL-OLIGOSACCHARIDE GLUCOSIDASE"/>
    <property type="match status" value="1"/>
</dbReference>
<dbReference type="GO" id="GO:0005789">
    <property type="term" value="C:endoplasmic reticulum membrane"/>
    <property type="evidence" value="ECO:0007669"/>
    <property type="project" value="UniProtKB-SubCell"/>
</dbReference>
<dbReference type="AlphaFoldDB" id="A0A914Z635"/>
<dbReference type="Gene3D" id="2.70.98.110">
    <property type="entry name" value="Glycosyl hydrolase family 63, N-terminal domain"/>
    <property type="match status" value="1"/>
</dbReference>
<feature type="transmembrane region" description="Helical" evidence="1">
    <location>
        <begin position="6"/>
        <end position="31"/>
    </location>
</feature>
<proteinExistence type="inferred from homology"/>
<dbReference type="Proteomes" id="UP000887577">
    <property type="component" value="Unplaced"/>
</dbReference>
<keyword evidence="1" id="KW-1133">Transmembrane helix</keyword>
<keyword evidence="3" id="KW-1185">Reference proteome</keyword>
<accession>A0A914Z635</accession>
<comment type="subcellular location">
    <subcellularLocation>
        <location evidence="1">Endoplasmic reticulum membrane</location>
        <topology evidence="1">Single-pass type II membrane protein</topology>
    </subcellularLocation>
</comment>